<protein>
    <recommendedName>
        <fullName evidence="5">Charged multivesicular body protein 7</fullName>
    </recommendedName>
</protein>
<reference evidence="3 4" key="1">
    <citation type="submission" date="2021-06" db="EMBL/GenBank/DDBJ databases">
        <title>A haploid diamondback moth (Plutella xylostella L.) genome assembly resolves 31 chromosomes and identifies a diamide resistance mutation.</title>
        <authorList>
            <person name="Ward C.M."/>
            <person name="Perry K.D."/>
            <person name="Baker G."/>
            <person name="Powis K."/>
            <person name="Heckel D.G."/>
            <person name="Baxter S.W."/>
        </authorList>
    </citation>
    <scope>NUCLEOTIDE SEQUENCE [LARGE SCALE GENOMIC DNA]</scope>
    <source>
        <strain evidence="3 4">LV</strain>
        <tissue evidence="3">Single pupa</tissue>
    </source>
</reference>
<proteinExistence type="inferred from homology"/>
<dbReference type="Gene3D" id="6.10.140.1230">
    <property type="match status" value="1"/>
</dbReference>
<dbReference type="EMBL" id="JAHIBW010000024">
    <property type="protein sequence ID" value="KAG7298548.1"/>
    <property type="molecule type" value="Genomic_DNA"/>
</dbReference>
<sequence length="609" mass="67153">MGLGDNRIPEDKLPSCWSDDVRMNALFAPFRLKSANPESWEMKMKFWSDMLRQWCRHKSDPIVSAADARVAFHRKGRTPACLEIVIDECFQNGELSPISKYQQILHNGPEGWVRWGARIAFKPAALAFTAVSFLMPGKAAVDSDGLPKASIDSTQRFVLESAVQEQATDLLHNFPPDAERIGSIEELMRAAGWQPARRETFELLLGYLVSQGLAVKKDDVVKLADSPSSKPAPVSETDLALCRLGASERRLAEELARLAREAERAGQDAKALATTGNRLAAKTVLRRKHTLLARAEKCAAALDNVQQLAMTMRQAGTDATVVNTYKMSADALKRNMKEGGLDEDAVHDTMDDLKDVLDSYAEVEKALSTSVDDVDAAELEEELMQILNSTNQPSGGSAEKVEKALSTTVDDVDAAELEEELMQILNSTNQPSGGSAEKATPRLPSPPAAAPARKVSERDFIFDGEERVLAELNELGLDDSPRVKESIPPRSQPKSQPKAKPVAVAEGWTPPKTQEPAQKPTKSWYPREVDFALDSSLDKLSQSFSELRTDDRLHPGQKLDVQFPAPSNIYSSEFQVRDHTLRDGVWLFNCKDSDTDTGSVQGDTSDYFW</sequence>
<gene>
    <name evidence="3" type="ORF">JYU34_018187</name>
</gene>
<keyword evidence="4" id="KW-1185">Reference proteome</keyword>
<dbReference type="PANTHER" id="PTHR22761">
    <property type="entry name" value="CHARGED MULTIVESICULAR BODY PROTEIN"/>
    <property type="match status" value="1"/>
</dbReference>
<evidence type="ECO:0000256" key="1">
    <source>
        <dbReference type="ARBA" id="ARBA00006190"/>
    </source>
</evidence>
<evidence type="ECO:0000256" key="2">
    <source>
        <dbReference type="SAM" id="MobiDB-lite"/>
    </source>
</evidence>
<dbReference type="Pfam" id="PF25880">
    <property type="entry name" value="WHD_CHMP7_1st"/>
    <property type="match status" value="1"/>
</dbReference>
<comment type="similarity">
    <text evidence="1">Belongs to the SNF7 family.</text>
</comment>
<dbReference type="PANTHER" id="PTHR22761:SF21">
    <property type="entry name" value="CHARGED MULTIVESICULAR BODY PROTEIN 7"/>
    <property type="match status" value="1"/>
</dbReference>
<dbReference type="Proteomes" id="UP000823941">
    <property type="component" value="Chromosome 24"/>
</dbReference>
<accession>A0ABQ7Q0S4</accession>
<organism evidence="3 4">
    <name type="scientific">Plutella xylostella</name>
    <name type="common">Diamondback moth</name>
    <name type="synonym">Plutella maculipennis</name>
    <dbReference type="NCBI Taxonomy" id="51655"/>
    <lineage>
        <taxon>Eukaryota</taxon>
        <taxon>Metazoa</taxon>
        <taxon>Ecdysozoa</taxon>
        <taxon>Arthropoda</taxon>
        <taxon>Hexapoda</taxon>
        <taxon>Insecta</taxon>
        <taxon>Pterygota</taxon>
        <taxon>Neoptera</taxon>
        <taxon>Endopterygota</taxon>
        <taxon>Lepidoptera</taxon>
        <taxon>Glossata</taxon>
        <taxon>Ditrysia</taxon>
        <taxon>Yponomeutoidea</taxon>
        <taxon>Plutellidae</taxon>
        <taxon>Plutella</taxon>
    </lineage>
</organism>
<evidence type="ECO:0000313" key="3">
    <source>
        <dbReference type="EMBL" id="KAG7298548.1"/>
    </source>
</evidence>
<dbReference type="InterPro" id="IPR005024">
    <property type="entry name" value="Snf7_fam"/>
</dbReference>
<evidence type="ECO:0008006" key="5">
    <source>
        <dbReference type="Google" id="ProtNLM"/>
    </source>
</evidence>
<evidence type="ECO:0000313" key="4">
    <source>
        <dbReference type="Proteomes" id="UP000823941"/>
    </source>
</evidence>
<comment type="caution">
    <text evidence="3">The sequence shown here is derived from an EMBL/GenBank/DDBJ whole genome shotgun (WGS) entry which is preliminary data.</text>
</comment>
<feature type="region of interest" description="Disordered" evidence="2">
    <location>
        <begin position="479"/>
        <end position="522"/>
    </location>
</feature>
<feature type="region of interest" description="Disordered" evidence="2">
    <location>
        <begin position="427"/>
        <end position="456"/>
    </location>
</feature>
<name>A0ABQ7Q0S4_PLUXY</name>
<dbReference type="Pfam" id="PF03357">
    <property type="entry name" value="Snf7"/>
    <property type="match status" value="1"/>
</dbReference>